<reference evidence="1 2" key="2">
    <citation type="submission" date="2020-01" db="EMBL/GenBank/DDBJ databases">
        <title>Clostridiaceae sp. nov. isolated from the gut of human by culturomics.</title>
        <authorList>
            <person name="Chang Y."/>
        </authorList>
    </citation>
    <scope>NUCLEOTIDE SEQUENCE [LARGE SCALE GENOMIC DNA]</scope>
    <source>
        <strain evidence="1 2">DONG20-135</strain>
    </source>
</reference>
<dbReference type="AlphaFoldDB" id="A0A6N8U6Q7"/>
<proteinExistence type="predicted"/>
<reference evidence="1 2" key="1">
    <citation type="submission" date="2019-12" db="EMBL/GenBank/DDBJ databases">
        <authorList>
            <person name="Yang R."/>
        </authorList>
    </citation>
    <scope>NUCLEOTIDE SEQUENCE [LARGE SCALE GENOMIC DNA]</scope>
    <source>
        <strain evidence="1 2">DONG20-135</strain>
    </source>
</reference>
<sequence>MSNYYNKQIRHDLTMIHTSNIHEGFVKSFNKRILIQIHVYFIDILDEIIQSLNFMPFSYDLWISTDSEKKKAIIESKIELIDHCLQYKVDVYENRGRDVLPFLKQVGSFIENYDYICHLHTKKSETVEWGDAWRHHLYQNLFGSTQHLCELFSRMEEDEHLGLVMPEVYPLIQLAARWNGTKDTTQTLLADMGIAVTLPDEPIFPAGTMFWAKSNAVHQIFELDWSQYDFPDENGQIDFTPAHAIERIWVYLVNGNGYDYEIVHNAITVKKEEMKNKKRLLIYSSLKKNGFLDMDIETIKKISDSFETIIFATDYSHLNVDPQFAKEKIVYAEHLKKHKSFEIWREHLSTINLFDYDQLVLMDNSCFGPVYPIEEIIQTMDDSCDALALYGMQTDQNECILKSNFLFFNQAIIHDNRFQSFFGNGIDSIKCTSEFEFRLSRFLKHEGFSFRIFCIESLYLGKMLNVNREFERLPYDFIVLNCPFIMKESTYTVTDAVRKACIDVLKQMPNTQVYADFYNTYRQRSFFDLLKLKLNQLLTGRGFFY</sequence>
<evidence type="ECO:0000313" key="2">
    <source>
        <dbReference type="Proteomes" id="UP000434036"/>
    </source>
</evidence>
<organism evidence="1 2">
    <name type="scientific">Copranaerobaculum intestinale</name>
    <dbReference type="NCBI Taxonomy" id="2692629"/>
    <lineage>
        <taxon>Bacteria</taxon>
        <taxon>Bacillati</taxon>
        <taxon>Bacillota</taxon>
        <taxon>Erysipelotrichia</taxon>
        <taxon>Erysipelotrichales</taxon>
        <taxon>Erysipelotrichaceae</taxon>
        <taxon>Copranaerobaculum</taxon>
    </lineage>
</organism>
<dbReference type="Pfam" id="PF05045">
    <property type="entry name" value="RgpF"/>
    <property type="match status" value="2"/>
</dbReference>
<evidence type="ECO:0000313" key="1">
    <source>
        <dbReference type="EMBL" id="MXQ72984.1"/>
    </source>
</evidence>
<dbReference type="InterPro" id="IPR007739">
    <property type="entry name" value="RgpF"/>
</dbReference>
<protein>
    <recommendedName>
        <fullName evidence="3">Rhamnan synthesis protein F</fullName>
    </recommendedName>
</protein>
<name>A0A6N8U6Q7_9FIRM</name>
<keyword evidence="2" id="KW-1185">Reference proteome</keyword>
<gene>
    <name evidence="1" type="ORF">GSF08_03420</name>
</gene>
<evidence type="ECO:0008006" key="3">
    <source>
        <dbReference type="Google" id="ProtNLM"/>
    </source>
</evidence>
<dbReference type="EMBL" id="WUUQ01000001">
    <property type="protein sequence ID" value="MXQ72984.1"/>
    <property type="molecule type" value="Genomic_DNA"/>
</dbReference>
<comment type="caution">
    <text evidence="1">The sequence shown here is derived from an EMBL/GenBank/DDBJ whole genome shotgun (WGS) entry which is preliminary data.</text>
</comment>
<accession>A0A6N8U6Q7</accession>
<dbReference type="RefSeq" id="WP_160624415.1">
    <property type="nucleotide sequence ID" value="NZ_WUUQ01000001.1"/>
</dbReference>
<dbReference type="Proteomes" id="UP000434036">
    <property type="component" value="Unassembled WGS sequence"/>
</dbReference>